<name>A0A4Q6I5I9_9RICK</name>
<organism evidence="2 3">
    <name type="scientific">Ehrlichia minasensis</name>
    <dbReference type="NCBI Taxonomy" id="1242993"/>
    <lineage>
        <taxon>Bacteria</taxon>
        <taxon>Pseudomonadati</taxon>
        <taxon>Pseudomonadota</taxon>
        <taxon>Alphaproteobacteria</taxon>
        <taxon>Rickettsiales</taxon>
        <taxon>Anaplasmataceae</taxon>
        <taxon>Ehrlichia</taxon>
    </lineage>
</organism>
<dbReference type="InterPro" id="IPR015943">
    <property type="entry name" value="WD40/YVTN_repeat-like_dom_sf"/>
</dbReference>
<proteinExistence type="predicted"/>
<reference evidence="2 3" key="1">
    <citation type="submission" date="2018-06" db="EMBL/GenBank/DDBJ databases">
        <title>Complete Genome Sequence of Ehrlichia minasensis Isolated From Cattle.</title>
        <authorList>
            <person name="Aguiar D.M."/>
            <person name="Araujo J.P.A.Jr."/>
            <person name="Nakazato L."/>
            <person name="Bard E."/>
            <person name="Cabezas-Cruz A."/>
        </authorList>
    </citation>
    <scope>NUCLEOTIDE SEQUENCE [LARGE SCALE GENOMIC DNA]</scope>
    <source>
        <strain evidence="2 3">B11</strain>
    </source>
</reference>
<keyword evidence="3" id="KW-1185">Reference proteome</keyword>
<dbReference type="InterPro" id="IPR018391">
    <property type="entry name" value="PQQ_b-propeller_rpt"/>
</dbReference>
<feature type="domain" description="Pyrrolo-quinoline quinone repeat" evidence="1">
    <location>
        <begin position="119"/>
        <end position="275"/>
    </location>
</feature>
<dbReference type="Pfam" id="PF13360">
    <property type="entry name" value="PQQ_2"/>
    <property type="match status" value="1"/>
</dbReference>
<evidence type="ECO:0000313" key="2">
    <source>
        <dbReference type="EMBL" id="RZB13171.1"/>
    </source>
</evidence>
<dbReference type="SMART" id="SM00564">
    <property type="entry name" value="PQQ"/>
    <property type="match status" value="5"/>
</dbReference>
<evidence type="ECO:0000313" key="3">
    <source>
        <dbReference type="Proteomes" id="UP000293377"/>
    </source>
</evidence>
<protein>
    <submittedName>
        <fullName evidence="2">Quinoprotein</fullName>
    </submittedName>
</protein>
<dbReference type="PANTHER" id="PTHR34512:SF30">
    <property type="entry name" value="OUTER MEMBRANE PROTEIN ASSEMBLY FACTOR BAMB"/>
    <property type="match status" value="1"/>
</dbReference>
<dbReference type="PANTHER" id="PTHR34512">
    <property type="entry name" value="CELL SURFACE PROTEIN"/>
    <property type="match status" value="1"/>
</dbReference>
<evidence type="ECO:0000259" key="1">
    <source>
        <dbReference type="Pfam" id="PF13360"/>
    </source>
</evidence>
<dbReference type="Gene3D" id="2.130.10.10">
    <property type="entry name" value="YVTN repeat-like/Quinoprotein amine dehydrogenase"/>
    <property type="match status" value="1"/>
</dbReference>
<dbReference type="AlphaFoldDB" id="A0A4Q6I5I9"/>
<dbReference type="InterPro" id="IPR002372">
    <property type="entry name" value="PQQ_rpt_dom"/>
</dbReference>
<dbReference type="STRING" id="1242993.ehr_00774"/>
<sequence length="386" mass="42809">MIKSGIVTLIVLVLLYPMLILAGGVVQEHSLYDVEMSDNSGNSHGEDVAVLASKLSNRDVISLKMHQGVMPVFVNDRIIFLTRSGILHSIDSKNFEKCYWKLEFSKYSKMYRANILYSENMIFYVVDDSIYGIDFETGEIKWQKGLSSVIAGSPIIVDGNLIVVTVDNNLSSFNIFNGSLLWSSQESLPEVKSYSSASSALYGNTVIFSFSNGKVIAFNYLSGLKIWESNISAANIAFSNGAALQATNSTVIAVDKLHSISNIDIESGKTRWSKDLKVEYVSQIDRGNIAAIIDNKLVLLDVSTGDFLWQYDLLQHGKLKNKWSTPIIIGDEILVISNDGCIVYLDYKSGTLKMVNYILSSAYYVPVFLNSSVYIVTDKGKVVIFH</sequence>
<dbReference type="InterPro" id="IPR011047">
    <property type="entry name" value="Quinoprotein_ADH-like_sf"/>
</dbReference>
<dbReference type="EMBL" id="QOHL01000001">
    <property type="protein sequence ID" value="RZB13171.1"/>
    <property type="molecule type" value="Genomic_DNA"/>
</dbReference>
<comment type="caution">
    <text evidence="2">The sequence shown here is derived from an EMBL/GenBank/DDBJ whole genome shotgun (WGS) entry which is preliminary data.</text>
</comment>
<gene>
    <name evidence="2" type="ORF">DRF75_00470</name>
</gene>
<dbReference type="Proteomes" id="UP000293377">
    <property type="component" value="Unassembled WGS sequence"/>
</dbReference>
<dbReference type="OrthoDB" id="7163659at2"/>
<accession>A0A4Q6I5I9</accession>
<dbReference type="SUPFAM" id="SSF50998">
    <property type="entry name" value="Quinoprotein alcohol dehydrogenase-like"/>
    <property type="match status" value="1"/>
</dbReference>